<accession>A0A5M3WE29</accession>
<gene>
    <name evidence="1" type="ORF">Acor_73990</name>
</gene>
<sequence>MTHENAQLKPRILISSGTGYGAALVLVRPDQHVAWRGDRVEDPDVLLARVTGGKEAM</sequence>
<name>A0A5M3WE29_9ACTN</name>
<dbReference type="RefSeq" id="WP_344192140.1">
    <property type="nucleotide sequence ID" value="NZ_BAAABN010000058.1"/>
</dbReference>
<keyword evidence="2" id="KW-1185">Reference proteome</keyword>
<proteinExistence type="predicted"/>
<reference evidence="1 2" key="1">
    <citation type="submission" date="2019-10" db="EMBL/GenBank/DDBJ databases">
        <title>Whole genome shotgun sequence of Acrocarpospora corrugata NBRC 13972.</title>
        <authorList>
            <person name="Ichikawa N."/>
            <person name="Kimura A."/>
            <person name="Kitahashi Y."/>
            <person name="Komaki H."/>
            <person name="Oguchi A."/>
        </authorList>
    </citation>
    <scope>NUCLEOTIDE SEQUENCE [LARGE SCALE GENOMIC DNA]</scope>
    <source>
        <strain evidence="1 2">NBRC 13972</strain>
    </source>
</reference>
<evidence type="ECO:0000313" key="1">
    <source>
        <dbReference type="EMBL" id="GES05331.1"/>
    </source>
</evidence>
<protein>
    <submittedName>
        <fullName evidence="1">Uncharacterized protein</fullName>
    </submittedName>
</protein>
<dbReference type="EMBL" id="BLAD01000097">
    <property type="protein sequence ID" value="GES05331.1"/>
    <property type="molecule type" value="Genomic_DNA"/>
</dbReference>
<dbReference type="Proteomes" id="UP000334990">
    <property type="component" value="Unassembled WGS sequence"/>
</dbReference>
<evidence type="ECO:0000313" key="2">
    <source>
        <dbReference type="Proteomes" id="UP000334990"/>
    </source>
</evidence>
<dbReference type="AlphaFoldDB" id="A0A5M3WE29"/>
<dbReference type="Pfam" id="PF21274">
    <property type="entry name" value="Rng_hyd_C"/>
    <property type="match status" value="1"/>
</dbReference>
<dbReference type="Gene3D" id="3.40.30.120">
    <property type="match status" value="1"/>
</dbReference>
<organism evidence="1 2">
    <name type="scientific">Acrocarpospora corrugata</name>
    <dbReference type="NCBI Taxonomy" id="35763"/>
    <lineage>
        <taxon>Bacteria</taxon>
        <taxon>Bacillati</taxon>
        <taxon>Actinomycetota</taxon>
        <taxon>Actinomycetes</taxon>
        <taxon>Streptosporangiales</taxon>
        <taxon>Streptosporangiaceae</taxon>
        <taxon>Acrocarpospora</taxon>
    </lineage>
</organism>
<comment type="caution">
    <text evidence="1">The sequence shown here is derived from an EMBL/GenBank/DDBJ whole genome shotgun (WGS) entry which is preliminary data.</text>
</comment>